<accession>A0A166JMW8</accession>
<organism evidence="2 3">
    <name type="scientific">Calocera cornea HHB12733</name>
    <dbReference type="NCBI Taxonomy" id="1353952"/>
    <lineage>
        <taxon>Eukaryota</taxon>
        <taxon>Fungi</taxon>
        <taxon>Dikarya</taxon>
        <taxon>Basidiomycota</taxon>
        <taxon>Agaricomycotina</taxon>
        <taxon>Dacrymycetes</taxon>
        <taxon>Dacrymycetales</taxon>
        <taxon>Dacrymycetaceae</taxon>
        <taxon>Calocera</taxon>
    </lineage>
</organism>
<evidence type="ECO:0000313" key="3">
    <source>
        <dbReference type="Proteomes" id="UP000076842"/>
    </source>
</evidence>
<evidence type="ECO:0000259" key="1">
    <source>
        <dbReference type="Pfam" id="PF20149"/>
    </source>
</evidence>
<reference evidence="2 3" key="1">
    <citation type="journal article" date="2016" name="Mol. Biol. Evol.">
        <title>Comparative Genomics of Early-Diverging Mushroom-Forming Fungi Provides Insights into the Origins of Lignocellulose Decay Capabilities.</title>
        <authorList>
            <person name="Nagy L.G."/>
            <person name="Riley R."/>
            <person name="Tritt A."/>
            <person name="Adam C."/>
            <person name="Daum C."/>
            <person name="Floudas D."/>
            <person name="Sun H."/>
            <person name="Yadav J.S."/>
            <person name="Pangilinan J."/>
            <person name="Larsson K.H."/>
            <person name="Matsuura K."/>
            <person name="Barry K."/>
            <person name="Labutti K."/>
            <person name="Kuo R."/>
            <person name="Ohm R.A."/>
            <person name="Bhattacharya S.S."/>
            <person name="Shirouzu T."/>
            <person name="Yoshinaga Y."/>
            <person name="Martin F.M."/>
            <person name="Grigoriev I.V."/>
            <person name="Hibbett D.S."/>
        </authorList>
    </citation>
    <scope>NUCLEOTIDE SEQUENCE [LARGE SCALE GENOMIC DNA]</scope>
    <source>
        <strain evidence="2 3">HHB12733</strain>
    </source>
</reference>
<dbReference type="AlphaFoldDB" id="A0A166JMW8"/>
<keyword evidence="3" id="KW-1185">Reference proteome</keyword>
<dbReference type="InParanoid" id="A0A166JMW8"/>
<dbReference type="InterPro" id="IPR045341">
    <property type="entry name" value="DUF6532"/>
</dbReference>
<dbReference type="EMBL" id="KV424350">
    <property type="protein sequence ID" value="KZT44842.1"/>
    <property type="molecule type" value="Genomic_DNA"/>
</dbReference>
<dbReference type="Proteomes" id="UP000076842">
    <property type="component" value="Unassembled WGS sequence"/>
</dbReference>
<proteinExistence type="predicted"/>
<name>A0A166JMW8_9BASI</name>
<dbReference type="Pfam" id="PF20149">
    <property type="entry name" value="DUF6532"/>
    <property type="match status" value="1"/>
</dbReference>
<feature type="domain" description="DUF6532" evidence="1">
    <location>
        <begin position="2"/>
        <end position="70"/>
    </location>
</feature>
<protein>
    <recommendedName>
        <fullName evidence="1">DUF6532 domain-containing protein</fullName>
    </recommendedName>
</protein>
<dbReference type="STRING" id="1353952.A0A166JMW8"/>
<sequence length="133" mass="15147">MQAWFGSGVEGDGNGFPELFLPEREPDGVIAAAAVALLFALKQYETGRFVASEFNQSDFQPAYQSLGWNLDWYKRKRRERYDEILPYLLDVAIKTHAAQQAMRVIEVQDAEEDDAEAEHEWLFLDSESSVSNP</sequence>
<evidence type="ECO:0000313" key="2">
    <source>
        <dbReference type="EMBL" id="KZT44842.1"/>
    </source>
</evidence>
<gene>
    <name evidence="2" type="ORF">CALCODRAFT_489108</name>
</gene>